<keyword evidence="3 6" id="KW-0540">Nuclease</keyword>
<dbReference type="PANTHER" id="PTHR34137:SF1">
    <property type="entry name" value="EXODEOXYRIBONUCLEASE 7 SMALL SUBUNIT"/>
    <property type="match status" value="1"/>
</dbReference>
<evidence type="ECO:0000256" key="3">
    <source>
        <dbReference type="ARBA" id="ARBA00022722"/>
    </source>
</evidence>
<dbReference type="SUPFAM" id="SSF116842">
    <property type="entry name" value="XseB-like"/>
    <property type="match status" value="1"/>
</dbReference>
<dbReference type="EC" id="3.1.11.6" evidence="6"/>
<dbReference type="Proteomes" id="UP001597158">
    <property type="component" value="Unassembled WGS sequence"/>
</dbReference>
<evidence type="ECO:0000256" key="4">
    <source>
        <dbReference type="ARBA" id="ARBA00022801"/>
    </source>
</evidence>
<protein>
    <recommendedName>
        <fullName evidence="6">Exodeoxyribonuclease 7 small subunit</fullName>
        <ecNumber evidence="6">3.1.11.6</ecNumber>
    </recommendedName>
    <alternativeName>
        <fullName evidence="6">Exodeoxyribonuclease VII small subunit</fullName>
        <shortName evidence="6">Exonuclease VII small subunit</shortName>
    </alternativeName>
</protein>
<evidence type="ECO:0000313" key="7">
    <source>
        <dbReference type="EMBL" id="MFD1264812.1"/>
    </source>
</evidence>
<dbReference type="EMBL" id="JBHTMC010000026">
    <property type="protein sequence ID" value="MFD1264812.1"/>
    <property type="molecule type" value="Genomic_DNA"/>
</dbReference>
<dbReference type="Pfam" id="PF02609">
    <property type="entry name" value="Exonuc_VII_S"/>
    <property type="match status" value="1"/>
</dbReference>
<dbReference type="RefSeq" id="WP_002936610.1">
    <property type="nucleotide sequence ID" value="NZ_JARQZE010000004.1"/>
</dbReference>
<proteinExistence type="inferred from homology"/>
<evidence type="ECO:0000313" key="8">
    <source>
        <dbReference type="Proteomes" id="UP001597158"/>
    </source>
</evidence>
<evidence type="ECO:0000256" key="1">
    <source>
        <dbReference type="ARBA" id="ARBA00009998"/>
    </source>
</evidence>
<keyword evidence="5 6" id="KW-0269">Exonuclease</keyword>
<comment type="function">
    <text evidence="6">Bidirectionally degrades single-stranded DNA into large acid-insoluble oligonucleotides, which are then degraded further into small acid-soluble oligonucleotides.</text>
</comment>
<dbReference type="NCBIfam" id="NF002141">
    <property type="entry name" value="PRK00977.1-5"/>
    <property type="match status" value="1"/>
</dbReference>
<comment type="catalytic activity">
    <reaction evidence="6">
        <text>Exonucleolytic cleavage in either 5'- to 3'- or 3'- to 5'-direction to yield nucleoside 5'-phosphates.</text>
        <dbReference type="EC" id="3.1.11.6"/>
    </reaction>
</comment>
<keyword evidence="4 6" id="KW-0378">Hydrolase</keyword>
<evidence type="ECO:0000256" key="2">
    <source>
        <dbReference type="ARBA" id="ARBA00022490"/>
    </source>
</evidence>
<comment type="caution">
    <text evidence="7">The sequence shown here is derived from an EMBL/GenBank/DDBJ whole genome shotgun (WGS) entry which is preliminary data.</text>
</comment>
<dbReference type="NCBIfam" id="TIGR01280">
    <property type="entry name" value="xseB"/>
    <property type="match status" value="1"/>
</dbReference>
<dbReference type="Gene3D" id="1.10.287.1040">
    <property type="entry name" value="Exonuclease VII, small subunit"/>
    <property type="match status" value="1"/>
</dbReference>
<reference evidence="8" key="1">
    <citation type="journal article" date="2019" name="Int. J. Syst. Evol. Microbiol.">
        <title>The Global Catalogue of Microorganisms (GCM) 10K type strain sequencing project: providing services to taxonomists for standard genome sequencing and annotation.</title>
        <authorList>
            <consortium name="The Broad Institute Genomics Platform"/>
            <consortium name="The Broad Institute Genome Sequencing Center for Infectious Disease"/>
            <person name="Wu L."/>
            <person name="Ma J."/>
        </authorList>
    </citation>
    <scope>NUCLEOTIDE SEQUENCE [LARGE SCALE GENOMIC DNA]</scope>
    <source>
        <strain evidence="8">CCUG 48884</strain>
    </source>
</reference>
<dbReference type="HAMAP" id="MF_00337">
    <property type="entry name" value="Exonuc_7_S"/>
    <property type="match status" value="1"/>
</dbReference>
<dbReference type="GO" id="GO:0008855">
    <property type="term" value="F:exodeoxyribonuclease VII activity"/>
    <property type="evidence" value="ECO:0007669"/>
    <property type="project" value="UniProtKB-EC"/>
</dbReference>
<sequence>MPKSAPAPKSFEAAVSELEAIVQEMEAGKLPLEESLVRYQRGVSLLRYCQGTLADAEQRVRQLEGDALVDFDAGAPGTKAVGGEQ</sequence>
<accession>A0ABW3WFJ2</accession>
<name>A0ABW3WFJ2_9RHOO</name>
<keyword evidence="2 6" id="KW-0963">Cytoplasm</keyword>
<keyword evidence="8" id="KW-1185">Reference proteome</keyword>
<dbReference type="InterPro" id="IPR003761">
    <property type="entry name" value="Exonuc_VII_S"/>
</dbReference>
<dbReference type="NCBIfam" id="NF002140">
    <property type="entry name" value="PRK00977.1-4"/>
    <property type="match status" value="1"/>
</dbReference>
<evidence type="ECO:0000256" key="6">
    <source>
        <dbReference type="HAMAP-Rule" id="MF_00337"/>
    </source>
</evidence>
<organism evidence="7 8">
    <name type="scientific">Thauera mechernichensis</name>
    <dbReference type="NCBI Taxonomy" id="82788"/>
    <lineage>
        <taxon>Bacteria</taxon>
        <taxon>Pseudomonadati</taxon>
        <taxon>Pseudomonadota</taxon>
        <taxon>Betaproteobacteria</taxon>
        <taxon>Rhodocyclales</taxon>
        <taxon>Zoogloeaceae</taxon>
        <taxon>Thauera</taxon>
    </lineage>
</organism>
<comment type="similarity">
    <text evidence="1 6">Belongs to the XseB family.</text>
</comment>
<comment type="subunit">
    <text evidence="6">Heterooligomer composed of large and small subunits.</text>
</comment>
<evidence type="ECO:0000256" key="5">
    <source>
        <dbReference type="ARBA" id="ARBA00022839"/>
    </source>
</evidence>
<gene>
    <name evidence="6" type="primary">xseB</name>
    <name evidence="7" type="ORF">ACFQ4M_14615</name>
</gene>
<comment type="subcellular location">
    <subcellularLocation>
        <location evidence="6">Cytoplasm</location>
    </subcellularLocation>
</comment>
<dbReference type="InterPro" id="IPR037004">
    <property type="entry name" value="Exonuc_VII_ssu_sf"/>
</dbReference>
<dbReference type="PANTHER" id="PTHR34137">
    <property type="entry name" value="EXODEOXYRIBONUCLEASE 7 SMALL SUBUNIT"/>
    <property type="match status" value="1"/>
</dbReference>